<dbReference type="PROSITE" id="PS50293">
    <property type="entry name" value="TPR_REGION"/>
    <property type="match status" value="1"/>
</dbReference>
<evidence type="ECO:0000259" key="3">
    <source>
        <dbReference type="Pfam" id="PF05018"/>
    </source>
</evidence>
<proteinExistence type="predicted"/>
<evidence type="ECO:0000313" key="5">
    <source>
        <dbReference type="Proteomes" id="UP001158576"/>
    </source>
</evidence>
<feature type="domain" description="CFA20" evidence="3">
    <location>
        <begin position="367"/>
        <end position="433"/>
    </location>
</feature>
<feature type="region of interest" description="Disordered" evidence="2">
    <location>
        <begin position="53"/>
        <end position="73"/>
    </location>
</feature>
<feature type="compositionally biased region" description="Polar residues" evidence="2">
    <location>
        <begin position="97"/>
        <end position="108"/>
    </location>
</feature>
<evidence type="ECO:0000256" key="1">
    <source>
        <dbReference type="PROSITE-ProRule" id="PRU00339"/>
    </source>
</evidence>
<dbReference type="SUPFAM" id="SSF48452">
    <property type="entry name" value="TPR-like"/>
    <property type="match status" value="1"/>
</dbReference>
<dbReference type="InterPro" id="IPR011990">
    <property type="entry name" value="TPR-like_helical_dom_sf"/>
</dbReference>
<dbReference type="InterPro" id="IPR019734">
    <property type="entry name" value="TPR_rpt"/>
</dbReference>
<feature type="compositionally biased region" description="Basic residues" evidence="2">
    <location>
        <begin position="111"/>
        <end position="121"/>
    </location>
</feature>
<accession>A0ABN7S943</accession>
<dbReference type="InterPro" id="IPR007714">
    <property type="entry name" value="CFA20_dom"/>
</dbReference>
<evidence type="ECO:0000256" key="2">
    <source>
        <dbReference type="SAM" id="MobiDB-lite"/>
    </source>
</evidence>
<keyword evidence="1" id="KW-0802">TPR repeat</keyword>
<organism evidence="4 5">
    <name type="scientific">Oikopleura dioica</name>
    <name type="common">Tunicate</name>
    <dbReference type="NCBI Taxonomy" id="34765"/>
    <lineage>
        <taxon>Eukaryota</taxon>
        <taxon>Metazoa</taxon>
        <taxon>Chordata</taxon>
        <taxon>Tunicata</taxon>
        <taxon>Appendicularia</taxon>
        <taxon>Copelata</taxon>
        <taxon>Oikopleuridae</taxon>
        <taxon>Oikopleura</taxon>
    </lineage>
</organism>
<feature type="compositionally biased region" description="Low complexity" evidence="2">
    <location>
        <begin position="59"/>
        <end position="69"/>
    </location>
</feature>
<keyword evidence="5" id="KW-1185">Reference proteome</keyword>
<evidence type="ECO:0000313" key="4">
    <source>
        <dbReference type="EMBL" id="CAG5091737.1"/>
    </source>
</evidence>
<name>A0ABN7S943_OIKDI</name>
<protein>
    <submittedName>
        <fullName evidence="4">Oidioi.mRNA.OKI2018_I69.PAR.g13220.t1.cds</fullName>
    </submittedName>
</protein>
<dbReference type="PANTHER" id="PTHR12458">
    <property type="entry name" value="ORF PROTEIN"/>
    <property type="match status" value="1"/>
</dbReference>
<dbReference type="Gene3D" id="1.25.40.10">
    <property type="entry name" value="Tetratricopeptide repeat domain"/>
    <property type="match status" value="1"/>
</dbReference>
<dbReference type="PROSITE" id="PS50005">
    <property type="entry name" value="TPR"/>
    <property type="match status" value="1"/>
</dbReference>
<feature type="repeat" description="TPR" evidence="1">
    <location>
        <begin position="196"/>
        <end position="229"/>
    </location>
</feature>
<dbReference type="EMBL" id="OU015568">
    <property type="protein sequence ID" value="CAG5091737.1"/>
    <property type="molecule type" value="Genomic_DNA"/>
</dbReference>
<dbReference type="Pfam" id="PF05018">
    <property type="entry name" value="CFA20_dom"/>
    <property type="match status" value="1"/>
</dbReference>
<dbReference type="Pfam" id="PF13414">
    <property type="entry name" value="TPR_11"/>
    <property type="match status" value="1"/>
</dbReference>
<dbReference type="InterPro" id="IPR040441">
    <property type="entry name" value="CFA20/CFAP20DC"/>
</dbReference>
<gene>
    <name evidence="4" type="ORF">OKIOD_LOCUS4778</name>
</gene>
<reference evidence="4 5" key="1">
    <citation type="submission" date="2021-04" db="EMBL/GenBank/DDBJ databases">
        <authorList>
            <person name="Bliznina A."/>
        </authorList>
    </citation>
    <scope>NUCLEOTIDE SEQUENCE [LARGE SCALE GENOMIC DNA]</scope>
</reference>
<dbReference type="Proteomes" id="UP001158576">
    <property type="component" value="Chromosome PAR"/>
</dbReference>
<sequence length="460" mass="52826">MLNMIRHGARKIFAGECTGALDVNLNIEEVLKAGEKKTEELAAEFDILQGSSPCQRSQSAKSTSSAKTTGHQRLSVLSPRTDSFFCDKKSWPIESKSTTKSLSIQTPSILRKNRKRSRRKSTNPSGKSLEHLANRFVTKARNRPETICILGNLFSYNERRDKATTYFSRAVQICDSDFTMLSTCWDTTLRYYPKNATVWLYMGQIRHKKGELNKALQCFNKALQFDPTQANALFMKANMYYNLGDYRKSLNELIHLDKIHPKLGRNHHLRHTIIWGRNISATSICKLLISSIQKEITSKKVKLLMFSMFQLKISAHDSLELADIANYERDQSMESSISVTPTANDKMIRTYDDNSALATTSPRLELTPLSARCRCAWRNQIQLNLSDFTQRAYGTNYIETLRVQIHANCRIRRVYFFDQLYSEDELPAEFKLYHLESLENITARAEQNYKSFIKSTKSAN</sequence>
<feature type="region of interest" description="Disordered" evidence="2">
    <location>
        <begin position="97"/>
        <end position="131"/>
    </location>
</feature>
<dbReference type="SMART" id="SM00028">
    <property type="entry name" value="TPR"/>
    <property type="match status" value="3"/>
</dbReference>